<dbReference type="Proteomes" id="UP001291623">
    <property type="component" value="Unassembled WGS sequence"/>
</dbReference>
<accession>A0AAE1RW06</accession>
<protein>
    <submittedName>
        <fullName evidence="2">Uncharacterized protein</fullName>
    </submittedName>
</protein>
<feature type="transmembrane region" description="Helical" evidence="1">
    <location>
        <begin position="21"/>
        <end position="41"/>
    </location>
</feature>
<dbReference type="AlphaFoldDB" id="A0AAE1RW06"/>
<keyword evidence="1" id="KW-0812">Transmembrane</keyword>
<comment type="caution">
    <text evidence="2">The sequence shown here is derived from an EMBL/GenBank/DDBJ whole genome shotgun (WGS) entry which is preliminary data.</text>
</comment>
<organism evidence="2 3">
    <name type="scientific">Anisodus tanguticus</name>
    <dbReference type="NCBI Taxonomy" id="243964"/>
    <lineage>
        <taxon>Eukaryota</taxon>
        <taxon>Viridiplantae</taxon>
        <taxon>Streptophyta</taxon>
        <taxon>Embryophyta</taxon>
        <taxon>Tracheophyta</taxon>
        <taxon>Spermatophyta</taxon>
        <taxon>Magnoliopsida</taxon>
        <taxon>eudicotyledons</taxon>
        <taxon>Gunneridae</taxon>
        <taxon>Pentapetalae</taxon>
        <taxon>asterids</taxon>
        <taxon>lamiids</taxon>
        <taxon>Solanales</taxon>
        <taxon>Solanaceae</taxon>
        <taxon>Solanoideae</taxon>
        <taxon>Hyoscyameae</taxon>
        <taxon>Anisodus</taxon>
    </lineage>
</organism>
<keyword evidence="1" id="KW-0472">Membrane</keyword>
<proteinExistence type="predicted"/>
<keyword evidence="1" id="KW-1133">Transmembrane helix</keyword>
<evidence type="ECO:0000313" key="2">
    <source>
        <dbReference type="EMBL" id="KAK4358026.1"/>
    </source>
</evidence>
<gene>
    <name evidence="2" type="ORF">RND71_023636</name>
</gene>
<sequence>MKTLRRVWNADRPERTGRLEGILEKFKACIMFALFFAIYILERRFSFFEVEQEGKREL</sequence>
<evidence type="ECO:0000313" key="3">
    <source>
        <dbReference type="Proteomes" id="UP001291623"/>
    </source>
</evidence>
<name>A0AAE1RW06_9SOLA</name>
<dbReference type="EMBL" id="JAVYJV010000012">
    <property type="protein sequence ID" value="KAK4358026.1"/>
    <property type="molecule type" value="Genomic_DNA"/>
</dbReference>
<reference evidence="2" key="1">
    <citation type="submission" date="2023-12" db="EMBL/GenBank/DDBJ databases">
        <title>Genome assembly of Anisodus tanguticus.</title>
        <authorList>
            <person name="Wang Y.-J."/>
        </authorList>
    </citation>
    <scope>NUCLEOTIDE SEQUENCE</scope>
    <source>
        <strain evidence="2">KB-2021</strain>
        <tissue evidence="2">Leaf</tissue>
    </source>
</reference>
<evidence type="ECO:0000256" key="1">
    <source>
        <dbReference type="SAM" id="Phobius"/>
    </source>
</evidence>
<keyword evidence="3" id="KW-1185">Reference proteome</keyword>